<organism evidence="5 6">
    <name type="scientific">Brumicola blandensis</name>
    <dbReference type="NCBI Taxonomy" id="3075611"/>
    <lineage>
        <taxon>Bacteria</taxon>
        <taxon>Pseudomonadati</taxon>
        <taxon>Pseudomonadota</taxon>
        <taxon>Gammaproteobacteria</taxon>
        <taxon>Alteromonadales</taxon>
        <taxon>Alteromonadaceae</taxon>
        <taxon>Brumicola</taxon>
    </lineage>
</organism>
<dbReference type="Gene3D" id="3.30.2290.10">
    <property type="entry name" value="PmbA/TldD superfamily"/>
    <property type="match status" value="1"/>
</dbReference>
<dbReference type="Proteomes" id="UP001249020">
    <property type="component" value="Unassembled WGS sequence"/>
</dbReference>
<name>A0AAW8R293_9ALTE</name>
<dbReference type="InterPro" id="IPR047657">
    <property type="entry name" value="PmbA"/>
</dbReference>
<dbReference type="SUPFAM" id="SSF111283">
    <property type="entry name" value="Putative modulator of DNA gyrase, PmbA/TldD"/>
    <property type="match status" value="1"/>
</dbReference>
<proteinExistence type="inferred from homology"/>
<evidence type="ECO:0000313" key="5">
    <source>
        <dbReference type="EMBL" id="MDT0583441.1"/>
    </source>
</evidence>
<dbReference type="NCBIfam" id="NF008268">
    <property type="entry name" value="PRK11040.1"/>
    <property type="match status" value="1"/>
</dbReference>
<dbReference type="InterPro" id="IPR036059">
    <property type="entry name" value="TldD/PmbA_sf"/>
</dbReference>
<feature type="domain" description="Metalloprotease TldD/E central" evidence="4">
    <location>
        <begin position="120"/>
        <end position="227"/>
    </location>
</feature>
<dbReference type="InterPro" id="IPR045569">
    <property type="entry name" value="Metalloprtase-TldD/E_C"/>
</dbReference>
<gene>
    <name evidence="5" type="primary">pmbA</name>
    <name evidence="5" type="ORF">RM544_12905</name>
</gene>
<feature type="domain" description="Metalloprotease TldD/E N-terminal" evidence="2">
    <location>
        <begin position="29"/>
        <end position="93"/>
    </location>
</feature>
<dbReference type="GO" id="GO:0008237">
    <property type="term" value="F:metallopeptidase activity"/>
    <property type="evidence" value="ECO:0007669"/>
    <property type="project" value="UniProtKB-KW"/>
</dbReference>
<dbReference type="EC" id="3.4.24.-" evidence="5"/>
<dbReference type="InterPro" id="IPR045570">
    <property type="entry name" value="Metalloprtase-TldD/E_cen_dom"/>
</dbReference>
<dbReference type="GO" id="GO:0005829">
    <property type="term" value="C:cytosol"/>
    <property type="evidence" value="ECO:0007669"/>
    <property type="project" value="TreeGrafter"/>
</dbReference>
<dbReference type="RefSeq" id="WP_311362211.1">
    <property type="nucleotide sequence ID" value="NZ_JAVRIE010000005.1"/>
</dbReference>
<evidence type="ECO:0000256" key="1">
    <source>
        <dbReference type="ARBA" id="ARBA00005836"/>
    </source>
</evidence>
<dbReference type="AlphaFoldDB" id="A0AAW8R293"/>
<keyword evidence="5" id="KW-0378">Hydrolase</keyword>
<protein>
    <submittedName>
        <fullName evidence="5">Metalloprotease PmbA</fullName>
        <ecNumber evidence="5">3.4.24.-</ecNumber>
    </submittedName>
</protein>
<dbReference type="PANTHER" id="PTHR43421">
    <property type="entry name" value="METALLOPROTEASE PMBA"/>
    <property type="match status" value="1"/>
</dbReference>
<evidence type="ECO:0000259" key="3">
    <source>
        <dbReference type="Pfam" id="PF19289"/>
    </source>
</evidence>
<dbReference type="GO" id="GO:0006508">
    <property type="term" value="P:proteolysis"/>
    <property type="evidence" value="ECO:0007669"/>
    <property type="project" value="InterPro"/>
</dbReference>
<keyword evidence="5" id="KW-0482">Metalloprotease</keyword>
<dbReference type="EMBL" id="JAVRIE010000005">
    <property type="protein sequence ID" value="MDT0583441.1"/>
    <property type="molecule type" value="Genomic_DNA"/>
</dbReference>
<dbReference type="Pfam" id="PF01523">
    <property type="entry name" value="PmbA_TldD_1st"/>
    <property type="match status" value="1"/>
</dbReference>
<keyword evidence="6" id="KW-1185">Reference proteome</keyword>
<reference evidence="5 6" key="1">
    <citation type="submission" date="2023-09" db="EMBL/GenBank/DDBJ databases">
        <authorList>
            <person name="Rey-Velasco X."/>
        </authorList>
    </citation>
    <scope>NUCLEOTIDE SEQUENCE [LARGE SCALE GENOMIC DNA]</scope>
    <source>
        <strain evidence="5 6">W409</strain>
    </source>
</reference>
<dbReference type="Pfam" id="PF19289">
    <property type="entry name" value="PmbA_TldD_3rd"/>
    <property type="match status" value="1"/>
</dbReference>
<dbReference type="PANTHER" id="PTHR43421:SF1">
    <property type="entry name" value="METALLOPROTEASE PMBA"/>
    <property type="match status" value="1"/>
</dbReference>
<keyword evidence="5" id="KW-0645">Protease</keyword>
<dbReference type="InterPro" id="IPR035068">
    <property type="entry name" value="TldD/PmbA_N"/>
</dbReference>
<comment type="caution">
    <text evidence="5">The sequence shown here is derived from an EMBL/GenBank/DDBJ whole genome shotgun (WGS) entry which is preliminary data.</text>
</comment>
<evidence type="ECO:0000259" key="4">
    <source>
        <dbReference type="Pfam" id="PF19290"/>
    </source>
</evidence>
<evidence type="ECO:0000313" key="6">
    <source>
        <dbReference type="Proteomes" id="UP001249020"/>
    </source>
</evidence>
<comment type="similarity">
    <text evidence="1">Belongs to the peptidase U62 family.</text>
</comment>
<dbReference type="InterPro" id="IPR002510">
    <property type="entry name" value="Metalloprtase-TldD/E_N"/>
</dbReference>
<dbReference type="Pfam" id="PF19290">
    <property type="entry name" value="PmbA_TldD_2nd"/>
    <property type="match status" value="1"/>
</dbReference>
<sequence>MESEKQLAEIQNVVDDALRLALKKGATAAEASMSKVQGIAVSSRMKEVETVEFTNDGGLGIAVFVGQKKGSASTADLSPEALKLTVEKAVEIAKYTNEDECAGIADKEFIATEIPELDLYHPIELDTQAGIKLAIESETAGLDYDSKIVNSDGASYNANLGVRVYGNTHGINAGYASSRYNLSCVLIAQDGDDMQRNYAYTIGREAHKLDVPTIVGKEAAKETLSRLGAQKINTAKVPVLFHRDIASGLFGHFVSAISGGSLFRQSSFLLDSIGTKVFPNWLTIEEKPHLLKGLASSPFDNEGVRTEDMTIVDSGVLQHYLLTSYSARKMKLKTNGHAGGIHNWLVNSTGETDQELLQKMGTGLIVTELMGQGVNIVNGDYSRGAAGFWVENGIIQYPVHEITIAGNLQDMFNNIVAIGAETEVRGSIQTGSVLIESMQVAGA</sequence>
<feature type="domain" description="Metalloprotease TldD/E C-terminal" evidence="3">
    <location>
        <begin position="235"/>
        <end position="442"/>
    </location>
</feature>
<accession>A0AAW8R293</accession>
<evidence type="ECO:0000259" key="2">
    <source>
        <dbReference type="Pfam" id="PF01523"/>
    </source>
</evidence>